<organism evidence="2 3">
    <name type="scientific">Xylaria flabelliformis</name>
    <dbReference type="NCBI Taxonomy" id="2512241"/>
    <lineage>
        <taxon>Eukaryota</taxon>
        <taxon>Fungi</taxon>
        <taxon>Dikarya</taxon>
        <taxon>Ascomycota</taxon>
        <taxon>Pezizomycotina</taxon>
        <taxon>Sordariomycetes</taxon>
        <taxon>Xylariomycetidae</taxon>
        <taxon>Xylariales</taxon>
        <taxon>Xylariaceae</taxon>
        <taxon>Xylaria</taxon>
    </lineage>
</organism>
<dbReference type="AlphaFoldDB" id="A0A553IA50"/>
<feature type="region of interest" description="Disordered" evidence="1">
    <location>
        <begin position="102"/>
        <end position="132"/>
    </location>
</feature>
<gene>
    <name evidence="2" type="ORF">FHL15_001866</name>
</gene>
<comment type="caution">
    <text evidence="2">The sequence shown here is derived from an EMBL/GenBank/DDBJ whole genome shotgun (WGS) entry which is preliminary data.</text>
</comment>
<evidence type="ECO:0000313" key="3">
    <source>
        <dbReference type="Proteomes" id="UP000319160"/>
    </source>
</evidence>
<protein>
    <submittedName>
        <fullName evidence="2">Uncharacterized protein</fullName>
    </submittedName>
</protein>
<sequence length="228" mass="25249">MEAHPLPLSLEVPVHDTRGDCKMGSTADIFKGSEEQPGHIIFVALAWVTARQTCLDREKRRKRTVVTLRAIMHRRARIQRGRLSGSKSNETARGRPCALHVAPYHTTSPQSGARGTPSAGGGEGWRELSGDGTQSDLKTYLFKLCDDKIRFLQGIPTPASSASSSDPTATFFFSSASKRLSSSPEHDNLGCIELINQTYFLFSSASYDLIWWERIENDDDVTVTRNGY</sequence>
<keyword evidence="3" id="KW-1185">Reference proteome</keyword>
<reference evidence="3" key="1">
    <citation type="submission" date="2019-06" db="EMBL/GenBank/DDBJ databases">
        <title>Draft genome sequence of the griseofulvin-producing fungus Xylaria cubensis strain G536.</title>
        <authorList>
            <person name="Mead M.E."/>
            <person name="Raja H.A."/>
            <person name="Steenwyk J.L."/>
            <person name="Knowles S.L."/>
            <person name="Oberlies N.H."/>
            <person name="Rokas A."/>
        </authorList>
    </citation>
    <scope>NUCLEOTIDE SEQUENCE [LARGE SCALE GENOMIC DNA]</scope>
    <source>
        <strain evidence="3">G536</strain>
    </source>
</reference>
<proteinExistence type="predicted"/>
<name>A0A553IA50_9PEZI</name>
<dbReference type="Proteomes" id="UP000319160">
    <property type="component" value="Unassembled WGS sequence"/>
</dbReference>
<dbReference type="EMBL" id="VFLP01000007">
    <property type="protein sequence ID" value="TRX97072.1"/>
    <property type="molecule type" value="Genomic_DNA"/>
</dbReference>
<evidence type="ECO:0000313" key="2">
    <source>
        <dbReference type="EMBL" id="TRX97072.1"/>
    </source>
</evidence>
<accession>A0A553IA50</accession>
<evidence type="ECO:0000256" key="1">
    <source>
        <dbReference type="SAM" id="MobiDB-lite"/>
    </source>
</evidence>